<dbReference type="GO" id="GO:0043138">
    <property type="term" value="F:3'-5' DNA helicase activity"/>
    <property type="evidence" value="ECO:0007669"/>
    <property type="project" value="UniProtKB-EC"/>
</dbReference>
<evidence type="ECO:0000256" key="5">
    <source>
        <dbReference type="ARBA" id="ARBA00022840"/>
    </source>
</evidence>
<feature type="region of interest" description="Disordered" evidence="11">
    <location>
        <begin position="1075"/>
        <end position="1100"/>
    </location>
</feature>
<evidence type="ECO:0000256" key="2">
    <source>
        <dbReference type="ARBA" id="ARBA00022741"/>
    </source>
</evidence>
<dbReference type="KEGG" id="mpp:MICPUCDRAFT_56409"/>
<sequence>MASLPWDDDTDDGRVIAAAVTTRRKPRKPAAAARLAAPQPRACYTDSGTMQNCRLREVAELPACFRPVFSEFRYFNGVQSDMLDFVLSSSRSFVLSAPTGSGKSVLLELAIVQMLLARVDRASGTFEHRPGELKAIYMAPIKALVQEKKEEWISRFSPLGITCKDMTGDTDFTESTFKDLNTVDVLLTTPEKFDAMTRKNKDRGGMSFFADCALVMIDEVHLLGDERGGALEAVVSRFKVLRERPDMRQKPLGNVRFVACSATVPNLDDVGDWLGAPKPEGRFAFGEEYRPVKLRTTVIGYDPAKNEFMFDKRLNEKLFDVVASHSDGKPTLVFCNSRAGCVHAARELMQKAASFRGGHPFVRDAVHKRQLKEAASRAVNKQLQQVIPHGVGFHSAGLEVVTVLCCTSTLAMGVNLPAFLCVIRGTRQYAGGGEYREMPRSEILQMCGRAGRPQFDAEGRAVIMTQRHTQSAYQGLVHGTDPIESNLGRHLSEHINAEIASGVVKDTATAAHWLRHSYFFIRAKKNPRHYGVETGTSAEEAIEALALRVIDELADAGMCDLRDGGALVLPAQGGIIMSDMYVRFNTMRRLMTVNQGAKVPDLLLAMSHAQEFEGIKLRKDEKKTLKEWNVSEEPIVRYKVMEAKGKSGKLAVSKVIRTAAEKIFVMTQEHMCDEFDVDLPASMRMELELVFSNGRRIMRGAARYYSTITEGGFAACVNALRLAKSLELRMWDDTRYPMKQIAGCGKKSVRALAANGVVSLDDVVAADPRALERYVNRAFPHGNHLVSEVLKLPCKMLVTVAVKESWDRGAVAHVAIQRACTPRAGAAATNVPGDECDNENENVAVTALEDEGDDALDAPSPSPPTRSSGAAGAAAGSSRWSAQLVVGTTWGDTLLHNERISQDGGAASVENGIPIERVVPCGVVPRPGEEYQIAARLIFEKCVGRDVAGSVKVVVPRYGRHAPLSATQPSEASPPRALSGGRLTPQQSTPPSSLGKLRQRGLDAWLGGSGTPGGGKENREDGGDAAATLAAARPAAATATAVAWTEPTITAPPPRFSMGRISPRARPANVENDVDDAGWGGGDGGDSPVGGEGGGWGDDGDDVVDDADVVGGWGNPTSIVDLTTEPPTSSGVVIDEPSASNKKPRVGSGTSAVPVPVPVVAAAATAAAPSVPPATPPAPTKAFRDDACGMEMDLDFDDW</sequence>
<dbReference type="SUPFAM" id="SSF158702">
    <property type="entry name" value="Sec63 N-terminal domain-like"/>
    <property type="match status" value="1"/>
</dbReference>
<keyword evidence="7" id="KW-0469">Meiosis</keyword>
<protein>
    <recommendedName>
        <fullName evidence="9">DNA 3'-5' helicase</fullName>
        <ecNumber evidence="9">5.6.2.4</ecNumber>
    </recommendedName>
</protein>
<proteinExistence type="inferred from homology"/>
<dbReference type="AlphaFoldDB" id="C1MM59"/>
<dbReference type="Pfam" id="PF23445">
    <property type="entry name" value="WHD_SNRNP200"/>
    <property type="match status" value="1"/>
</dbReference>
<dbReference type="RefSeq" id="XP_003057342.1">
    <property type="nucleotide sequence ID" value="XM_003057296.1"/>
</dbReference>
<dbReference type="STRING" id="564608.C1MM59"/>
<evidence type="ECO:0000259" key="12">
    <source>
        <dbReference type="PROSITE" id="PS51192"/>
    </source>
</evidence>
<evidence type="ECO:0000256" key="7">
    <source>
        <dbReference type="ARBA" id="ARBA00023254"/>
    </source>
</evidence>
<dbReference type="OrthoDB" id="5575at2759"/>
<evidence type="ECO:0000313" key="15">
    <source>
        <dbReference type="Proteomes" id="UP000001876"/>
    </source>
</evidence>
<dbReference type="GO" id="GO:0016787">
    <property type="term" value="F:hydrolase activity"/>
    <property type="evidence" value="ECO:0007669"/>
    <property type="project" value="UniProtKB-KW"/>
</dbReference>
<feature type="region of interest" description="Disordered" evidence="11">
    <location>
        <begin position="1117"/>
        <end position="1152"/>
    </location>
</feature>
<dbReference type="CDD" id="cd18795">
    <property type="entry name" value="SF2_C_Ski2"/>
    <property type="match status" value="1"/>
</dbReference>
<feature type="compositionally biased region" description="Polar residues" evidence="11">
    <location>
        <begin position="1117"/>
        <end position="1131"/>
    </location>
</feature>
<dbReference type="PANTHER" id="PTHR47835:SF3">
    <property type="entry name" value="HELICASE FOR MEIOSIS 1"/>
    <property type="match status" value="1"/>
</dbReference>
<feature type="compositionally biased region" description="Gly residues" evidence="11">
    <location>
        <begin position="1078"/>
        <end position="1097"/>
    </location>
</feature>
<evidence type="ECO:0000259" key="13">
    <source>
        <dbReference type="PROSITE" id="PS51194"/>
    </source>
</evidence>
<dbReference type="SUPFAM" id="SSF52540">
    <property type="entry name" value="P-loop containing nucleoside triphosphate hydrolases"/>
    <property type="match status" value="1"/>
</dbReference>
<feature type="region of interest" description="Disordered" evidence="11">
    <location>
        <begin position="850"/>
        <end position="875"/>
    </location>
</feature>
<comment type="similarity">
    <text evidence="1">Belongs to the helicase family. SKI2 subfamily.</text>
</comment>
<dbReference type="Pfam" id="PF00270">
    <property type="entry name" value="DEAD"/>
    <property type="match status" value="1"/>
</dbReference>
<keyword evidence="5" id="KW-0067">ATP-binding</keyword>
<dbReference type="PANTHER" id="PTHR47835">
    <property type="entry name" value="HFM1, ATP DEPENDENT DNA HELICASE HOMOLOG"/>
    <property type="match status" value="1"/>
</dbReference>
<dbReference type="InterPro" id="IPR027417">
    <property type="entry name" value="P-loop_NTPase"/>
</dbReference>
<feature type="region of interest" description="Disordered" evidence="11">
    <location>
        <begin position="963"/>
        <end position="1023"/>
    </location>
</feature>
<keyword evidence="2" id="KW-0547">Nucleotide-binding</keyword>
<dbReference type="EMBL" id="GG663737">
    <property type="protein sequence ID" value="EEH58987.1"/>
    <property type="molecule type" value="Genomic_DNA"/>
</dbReference>
<evidence type="ECO:0000256" key="3">
    <source>
        <dbReference type="ARBA" id="ARBA00022801"/>
    </source>
</evidence>
<dbReference type="SMART" id="SM00973">
    <property type="entry name" value="Sec63"/>
    <property type="match status" value="1"/>
</dbReference>
<feature type="domain" description="Helicase C-terminal" evidence="13">
    <location>
        <begin position="317"/>
        <end position="511"/>
    </location>
</feature>
<evidence type="ECO:0000313" key="14">
    <source>
        <dbReference type="EMBL" id="EEH58987.1"/>
    </source>
</evidence>
<dbReference type="InterPro" id="IPR057842">
    <property type="entry name" value="WH_MER3"/>
</dbReference>
<dbReference type="GO" id="GO:0051321">
    <property type="term" value="P:meiotic cell cycle"/>
    <property type="evidence" value="ECO:0007669"/>
    <property type="project" value="UniProtKB-KW"/>
</dbReference>
<dbReference type="EC" id="5.6.2.4" evidence="9"/>
<organism evidence="15">
    <name type="scientific">Micromonas pusilla (strain CCMP1545)</name>
    <name type="common">Picoplanktonic green alga</name>
    <dbReference type="NCBI Taxonomy" id="564608"/>
    <lineage>
        <taxon>Eukaryota</taxon>
        <taxon>Viridiplantae</taxon>
        <taxon>Chlorophyta</taxon>
        <taxon>Mamiellophyceae</taxon>
        <taxon>Mamiellales</taxon>
        <taxon>Mamiellaceae</taxon>
        <taxon>Micromonas</taxon>
    </lineage>
</organism>
<keyword evidence="4 14" id="KW-0347">Helicase</keyword>
<dbReference type="InterPro" id="IPR011545">
    <property type="entry name" value="DEAD/DEAH_box_helicase_dom"/>
</dbReference>
<dbReference type="OMA" id="SACIPNV"/>
<evidence type="ECO:0000256" key="6">
    <source>
        <dbReference type="ARBA" id="ARBA00023235"/>
    </source>
</evidence>
<dbReference type="InterPro" id="IPR001650">
    <property type="entry name" value="Helicase_C-like"/>
</dbReference>
<evidence type="ECO:0000256" key="1">
    <source>
        <dbReference type="ARBA" id="ARBA00010140"/>
    </source>
</evidence>
<dbReference type="Gene3D" id="3.40.50.300">
    <property type="entry name" value="P-loop containing nucleotide triphosphate hydrolases"/>
    <property type="match status" value="2"/>
</dbReference>
<dbReference type="Pfam" id="PF02889">
    <property type="entry name" value="Sec63"/>
    <property type="match status" value="1"/>
</dbReference>
<feature type="domain" description="Helicase ATP-binding" evidence="12">
    <location>
        <begin position="84"/>
        <end position="282"/>
    </location>
</feature>
<dbReference type="PROSITE" id="PS51194">
    <property type="entry name" value="HELICASE_CTER"/>
    <property type="match status" value="1"/>
</dbReference>
<dbReference type="GeneID" id="9682317"/>
<reference evidence="14 15" key="1">
    <citation type="journal article" date="2009" name="Science">
        <title>Green evolution and dynamic adaptations revealed by genomes of the marine picoeukaryotes Micromonas.</title>
        <authorList>
            <person name="Worden A.Z."/>
            <person name="Lee J.H."/>
            <person name="Mock T."/>
            <person name="Rouze P."/>
            <person name="Simmons M.P."/>
            <person name="Aerts A.L."/>
            <person name="Allen A.E."/>
            <person name="Cuvelier M.L."/>
            <person name="Derelle E."/>
            <person name="Everett M.V."/>
            <person name="Foulon E."/>
            <person name="Grimwood J."/>
            <person name="Gundlach H."/>
            <person name="Henrissat B."/>
            <person name="Napoli C."/>
            <person name="McDonald S.M."/>
            <person name="Parker M.S."/>
            <person name="Rombauts S."/>
            <person name="Salamov A."/>
            <person name="Von Dassow P."/>
            <person name="Badger J.H."/>
            <person name="Coutinho P.M."/>
            <person name="Demir E."/>
            <person name="Dubchak I."/>
            <person name="Gentemann C."/>
            <person name="Eikrem W."/>
            <person name="Gready J.E."/>
            <person name="John U."/>
            <person name="Lanier W."/>
            <person name="Lindquist E.A."/>
            <person name="Lucas S."/>
            <person name="Mayer K.F."/>
            <person name="Moreau H."/>
            <person name="Not F."/>
            <person name="Otillar R."/>
            <person name="Panaud O."/>
            <person name="Pangilinan J."/>
            <person name="Paulsen I."/>
            <person name="Piegu B."/>
            <person name="Poliakov A."/>
            <person name="Robbens S."/>
            <person name="Schmutz J."/>
            <person name="Toulza E."/>
            <person name="Wyss T."/>
            <person name="Zelensky A."/>
            <person name="Zhou K."/>
            <person name="Armbrust E.V."/>
            <person name="Bhattacharya D."/>
            <person name="Goodenough U.W."/>
            <person name="Van de Peer Y."/>
            <person name="Grigoriev I.V."/>
        </authorList>
    </citation>
    <scope>NUCLEOTIDE SEQUENCE [LARGE SCALE GENOMIC DNA]</scope>
    <source>
        <strain evidence="14 15">CCMP1545</strain>
    </source>
</reference>
<comment type="catalytic activity">
    <reaction evidence="10">
        <text>ATP + H2O = ADP + phosphate + H(+)</text>
        <dbReference type="Rhea" id="RHEA:13065"/>
        <dbReference type="ChEBI" id="CHEBI:15377"/>
        <dbReference type="ChEBI" id="CHEBI:15378"/>
        <dbReference type="ChEBI" id="CHEBI:30616"/>
        <dbReference type="ChEBI" id="CHEBI:43474"/>
        <dbReference type="ChEBI" id="CHEBI:456216"/>
        <dbReference type="EC" id="5.6.2.4"/>
    </reaction>
</comment>
<dbReference type="InterPro" id="IPR052247">
    <property type="entry name" value="Meiotic_Crossover_Helicase"/>
</dbReference>
<evidence type="ECO:0000256" key="8">
    <source>
        <dbReference type="ARBA" id="ARBA00034617"/>
    </source>
</evidence>
<dbReference type="InterPro" id="IPR004179">
    <property type="entry name" value="Sec63-dom"/>
</dbReference>
<keyword evidence="6" id="KW-0413">Isomerase</keyword>
<evidence type="ECO:0000256" key="10">
    <source>
        <dbReference type="ARBA" id="ARBA00048988"/>
    </source>
</evidence>
<accession>C1MM59</accession>
<evidence type="ECO:0000256" key="11">
    <source>
        <dbReference type="SAM" id="MobiDB-lite"/>
    </source>
</evidence>
<dbReference type="eggNOG" id="KOG0952">
    <property type="taxonomic scope" value="Eukaryota"/>
</dbReference>
<keyword evidence="3" id="KW-0378">Hydrolase</keyword>
<comment type="catalytic activity">
    <reaction evidence="8">
        <text>Couples ATP hydrolysis with the unwinding of duplex DNA by translocating in the 3'-5' direction.</text>
        <dbReference type="EC" id="5.6.2.4"/>
    </reaction>
</comment>
<name>C1MM59_MICPC</name>
<evidence type="ECO:0000256" key="9">
    <source>
        <dbReference type="ARBA" id="ARBA00034808"/>
    </source>
</evidence>
<dbReference type="Gene3D" id="1.10.3380.10">
    <property type="entry name" value="Sec63 N-terminal domain-like domain"/>
    <property type="match status" value="1"/>
</dbReference>
<dbReference type="Proteomes" id="UP000001876">
    <property type="component" value="Unassembled WGS sequence"/>
</dbReference>
<keyword evidence="15" id="KW-1185">Reference proteome</keyword>
<dbReference type="GO" id="GO:0003676">
    <property type="term" value="F:nucleic acid binding"/>
    <property type="evidence" value="ECO:0007669"/>
    <property type="project" value="InterPro"/>
</dbReference>
<feature type="compositionally biased region" description="Low complexity" evidence="11">
    <location>
        <begin position="865"/>
        <end position="875"/>
    </location>
</feature>
<evidence type="ECO:0000256" key="4">
    <source>
        <dbReference type="ARBA" id="ARBA00022806"/>
    </source>
</evidence>
<dbReference type="GO" id="GO:0005524">
    <property type="term" value="F:ATP binding"/>
    <property type="evidence" value="ECO:0007669"/>
    <property type="project" value="UniProtKB-KW"/>
</dbReference>
<dbReference type="PROSITE" id="PS51192">
    <property type="entry name" value="HELICASE_ATP_BIND_1"/>
    <property type="match status" value="1"/>
</dbReference>
<dbReference type="InterPro" id="IPR036388">
    <property type="entry name" value="WH-like_DNA-bd_sf"/>
</dbReference>
<dbReference type="SMART" id="SM00487">
    <property type="entry name" value="DEXDc"/>
    <property type="match status" value="1"/>
</dbReference>
<gene>
    <name evidence="14" type="primary">MER3</name>
    <name evidence="14" type="ORF">MICPUCDRAFT_56409</name>
</gene>
<dbReference type="Gene3D" id="1.10.10.10">
    <property type="entry name" value="Winged helix-like DNA-binding domain superfamily/Winged helix DNA-binding domain"/>
    <property type="match status" value="1"/>
</dbReference>
<dbReference type="InterPro" id="IPR014001">
    <property type="entry name" value="Helicase_ATP-bd"/>
</dbReference>